<comment type="caution">
    <text evidence="2">The sequence shown here is derived from an EMBL/GenBank/DDBJ whole genome shotgun (WGS) entry which is preliminary data.</text>
</comment>
<proteinExistence type="predicted"/>
<feature type="transmembrane region" description="Helical" evidence="1">
    <location>
        <begin position="141"/>
        <end position="162"/>
    </location>
</feature>
<feature type="transmembrane region" description="Helical" evidence="1">
    <location>
        <begin position="168"/>
        <end position="186"/>
    </location>
</feature>
<sequence length="276" mass="28830">MPTEPPKDDLPARPADFERARLWLAGHRLSDVPPTALLGRRLAARQSSRLAGHVLLAAFIVVAALIYALNRPAGDTAGASDPDRYGSLLLLAAVVTALVLAQALLDRRVRRIDRQAGAALPRRAARPVRLGWRTVIGLPRAALAVATFAAATALALGALTVGEPGARYAGAVLLIGLCGAAAVMLVQLRHVLTHPAVADDEASLTADALMRIEDAREIAAPTVVWCLPTASVIEAHPGWWNIAWFVFIALGAVTLALITLWTATSGTAARTAAAGG</sequence>
<protein>
    <submittedName>
        <fullName evidence="2">Uncharacterized protein</fullName>
    </submittedName>
</protein>
<feature type="transmembrane region" description="Helical" evidence="1">
    <location>
        <begin position="242"/>
        <end position="263"/>
    </location>
</feature>
<keyword evidence="1" id="KW-1133">Transmembrane helix</keyword>
<evidence type="ECO:0000313" key="3">
    <source>
        <dbReference type="Proteomes" id="UP000600026"/>
    </source>
</evidence>
<name>A0A919GTS3_9ACTN</name>
<dbReference type="EMBL" id="BNEE01000002">
    <property type="protein sequence ID" value="GHI82747.1"/>
    <property type="molecule type" value="Genomic_DNA"/>
</dbReference>
<dbReference type="AlphaFoldDB" id="A0A919GTS3"/>
<dbReference type="RefSeq" id="WP_051902457.1">
    <property type="nucleotide sequence ID" value="NZ_BNEE01000002.1"/>
</dbReference>
<accession>A0A919GTS3</accession>
<evidence type="ECO:0000256" key="1">
    <source>
        <dbReference type="SAM" id="Phobius"/>
    </source>
</evidence>
<dbReference type="Proteomes" id="UP000600026">
    <property type="component" value="Unassembled WGS sequence"/>
</dbReference>
<gene>
    <name evidence="2" type="ORF">Sxan_01110</name>
</gene>
<keyword evidence="1" id="KW-0812">Transmembrane</keyword>
<keyword evidence="3" id="KW-1185">Reference proteome</keyword>
<keyword evidence="1" id="KW-0472">Membrane</keyword>
<dbReference type="OrthoDB" id="3474742at2"/>
<feature type="transmembrane region" description="Helical" evidence="1">
    <location>
        <begin position="85"/>
        <end position="105"/>
    </location>
</feature>
<evidence type="ECO:0000313" key="2">
    <source>
        <dbReference type="EMBL" id="GHI82747.1"/>
    </source>
</evidence>
<reference evidence="2" key="1">
    <citation type="submission" date="2020-09" db="EMBL/GenBank/DDBJ databases">
        <title>Whole genome shotgun sequence of Streptomyces xanthophaeus NBRC 12829.</title>
        <authorList>
            <person name="Komaki H."/>
            <person name="Tamura T."/>
        </authorList>
    </citation>
    <scope>NUCLEOTIDE SEQUENCE</scope>
    <source>
        <strain evidence="2">NBRC 12829</strain>
    </source>
</reference>
<feature type="transmembrane region" description="Helical" evidence="1">
    <location>
        <begin position="50"/>
        <end position="69"/>
    </location>
</feature>
<organism evidence="2 3">
    <name type="scientific">Streptomyces xanthophaeus</name>
    <dbReference type="NCBI Taxonomy" id="67385"/>
    <lineage>
        <taxon>Bacteria</taxon>
        <taxon>Bacillati</taxon>
        <taxon>Actinomycetota</taxon>
        <taxon>Actinomycetes</taxon>
        <taxon>Kitasatosporales</taxon>
        <taxon>Streptomycetaceae</taxon>
        <taxon>Streptomyces</taxon>
    </lineage>
</organism>